<evidence type="ECO:0000256" key="1">
    <source>
        <dbReference type="SAM" id="Phobius"/>
    </source>
</evidence>
<dbReference type="EMBL" id="BMEV01000023">
    <property type="protein sequence ID" value="GGH75491.1"/>
    <property type="molecule type" value="Genomic_DNA"/>
</dbReference>
<dbReference type="AlphaFoldDB" id="A0A8J3EKJ7"/>
<keyword evidence="3" id="KW-0132">Cell division</keyword>
<reference evidence="3" key="1">
    <citation type="journal article" date="2014" name="Int. J. Syst. Evol. Microbiol.">
        <title>Complete genome sequence of Corynebacterium casei LMG S-19264T (=DSM 44701T), isolated from a smear-ripened cheese.</title>
        <authorList>
            <consortium name="US DOE Joint Genome Institute (JGI-PGF)"/>
            <person name="Walter F."/>
            <person name="Albersmeier A."/>
            <person name="Kalinowski J."/>
            <person name="Ruckert C."/>
        </authorList>
    </citation>
    <scope>NUCLEOTIDE SEQUENCE</scope>
    <source>
        <strain evidence="3">CGMCC 1.12360</strain>
    </source>
</reference>
<evidence type="ECO:0000313" key="3">
    <source>
        <dbReference type="EMBL" id="GGH75491.1"/>
    </source>
</evidence>
<proteinExistence type="predicted"/>
<feature type="domain" description="PDZ" evidence="2">
    <location>
        <begin position="304"/>
        <end position="360"/>
    </location>
</feature>
<dbReference type="Proteomes" id="UP000602050">
    <property type="component" value="Unassembled WGS sequence"/>
</dbReference>
<protein>
    <submittedName>
        <fullName evidence="3">Cell division topological determinant MinJ</fullName>
    </submittedName>
</protein>
<dbReference type="Gene3D" id="2.30.42.10">
    <property type="match status" value="1"/>
</dbReference>
<dbReference type="InterPro" id="IPR001478">
    <property type="entry name" value="PDZ"/>
</dbReference>
<dbReference type="RefSeq" id="WP_188391810.1">
    <property type="nucleotide sequence ID" value="NZ_BMEV01000023.1"/>
</dbReference>
<keyword evidence="1" id="KW-1133">Transmembrane helix</keyword>
<feature type="transmembrane region" description="Helical" evidence="1">
    <location>
        <begin position="58"/>
        <end position="78"/>
    </location>
</feature>
<organism evidence="3 4">
    <name type="scientific">Compostibacillus humi</name>
    <dbReference type="NCBI Taxonomy" id="1245525"/>
    <lineage>
        <taxon>Bacteria</taxon>
        <taxon>Bacillati</taxon>
        <taxon>Bacillota</taxon>
        <taxon>Bacilli</taxon>
        <taxon>Bacillales</taxon>
        <taxon>Bacillaceae</taxon>
        <taxon>Compostibacillus</taxon>
    </lineage>
</organism>
<keyword evidence="3" id="KW-0131">Cell cycle</keyword>
<keyword evidence="1" id="KW-0812">Transmembrane</keyword>
<dbReference type="Pfam" id="PF17820">
    <property type="entry name" value="PDZ_6"/>
    <property type="match status" value="1"/>
</dbReference>
<keyword evidence="4" id="KW-1185">Reference proteome</keyword>
<name>A0A8J3EKJ7_9BACI</name>
<accession>A0A8J3EKJ7</accession>
<feature type="transmembrane region" description="Helical" evidence="1">
    <location>
        <begin position="106"/>
        <end position="123"/>
    </location>
</feature>
<keyword evidence="1" id="KW-0472">Membrane</keyword>
<dbReference type="InterPro" id="IPR041489">
    <property type="entry name" value="PDZ_6"/>
</dbReference>
<evidence type="ECO:0000259" key="2">
    <source>
        <dbReference type="PROSITE" id="PS50106"/>
    </source>
</evidence>
<feature type="transmembrane region" description="Helical" evidence="1">
    <location>
        <begin position="247"/>
        <end position="264"/>
    </location>
</feature>
<sequence>MEGSLIEVAKGIGRLFLHPLFYWSFILVLLSGIRRIRQERMDFGTKVYSLFSEWKGNIFYSLLFGFIISVITLSAGFVFTVETLIALSIVMFVLSISFNFAALSPVYSIGITFAVLFLLPQFLRDTSIIDERWFTDVNFPGLAILLGLLIIAEALFLKLIKRHHFFPSLVRSERGGWIGQSRIKQFGMIPIFLLIPGGSLLPMEPYWPYVTIGGETYGLLLFPFLLGTQLAVRGNNPRVIVQRMSGWLMGIGVIVTLASISSLFLPAAALWTVIFAIAAKEFILYRYRVDENKKFAYFHPENNGLKVLGVLPGTPAERLGITAGETIVKVNGKPTSEVNEFYEALHDSSASYRLEVLDERGEPRFVQGAFFEGDHHELGLLFTEEPYRLKEKS</sequence>
<dbReference type="GO" id="GO:0051301">
    <property type="term" value="P:cell division"/>
    <property type="evidence" value="ECO:0007669"/>
    <property type="project" value="UniProtKB-KW"/>
</dbReference>
<comment type="caution">
    <text evidence="3">The sequence shown here is derived from an EMBL/GenBank/DDBJ whole genome shotgun (WGS) entry which is preliminary data.</text>
</comment>
<feature type="transmembrane region" description="Helical" evidence="1">
    <location>
        <begin position="270"/>
        <end position="287"/>
    </location>
</feature>
<reference evidence="3" key="2">
    <citation type="submission" date="2020-09" db="EMBL/GenBank/DDBJ databases">
        <authorList>
            <person name="Sun Q."/>
            <person name="Zhou Y."/>
        </authorList>
    </citation>
    <scope>NUCLEOTIDE SEQUENCE</scope>
    <source>
        <strain evidence="3">CGMCC 1.12360</strain>
    </source>
</reference>
<evidence type="ECO:0000313" key="4">
    <source>
        <dbReference type="Proteomes" id="UP000602050"/>
    </source>
</evidence>
<dbReference type="InterPro" id="IPR036034">
    <property type="entry name" value="PDZ_sf"/>
</dbReference>
<feature type="transmembrane region" description="Helical" evidence="1">
    <location>
        <begin position="20"/>
        <end position="37"/>
    </location>
</feature>
<gene>
    <name evidence="3" type="primary">minJ</name>
    <name evidence="3" type="ORF">GCM10010978_15420</name>
</gene>
<dbReference type="PROSITE" id="PS50106">
    <property type="entry name" value="PDZ"/>
    <property type="match status" value="1"/>
</dbReference>
<feature type="transmembrane region" description="Helical" evidence="1">
    <location>
        <begin position="206"/>
        <end position="226"/>
    </location>
</feature>
<feature type="transmembrane region" description="Helical" evidence="1">
    <location>
        <begin position="143"/>
        <end position="160"/>
    </location>
</feature>
<dbReference type="SUPFAM" id="SSF50156">
    <property type="entry name" value="PDZ domain-like"/>
    <property type="match status" value="1"/>
</dbReference>